<feature type="domain" description="N-acetyltransferase" evidence="5">
    <location>
        <begin position="1"/>
        <end position="144"/>
    </location>
</feature>
<evidence type="ECO:0000256" key="3">
    <source>
        <dbReference type="ARBA" id="ARBA00022679"/>
    </source>
</evidence>
<keyword evidence="3 6" id="KW-0808">Transferase</keyword>
<evidence type="ECO:0000256" key="4">
    <source>
        <dbReference type="ARBA" id="ARBA00023315"/>
    </source>
</evidence>
<dbReference type="InterPro" id="IPR006464">
    <property type="entry name" value="AcTrfase_RimI/Ard1"/>
</dbReference>
<comment type="similarity">
    <text evidence="1">Belongs to the acetyltransferase family. RimI subfamily.</text>
</comment>
<keyword evidence="7" id="KW-1185">Reference proteome</keyword>
<dbReference type="InterPro" id="IPR016181">
    <property type="entry name" value="Acyl_CoA_acyltransferase"/>
</dbReference>
<evidence type="ECO:0000313" key="6">
    <source>
        <dbReference type="EMBL" id="MFK7641248.1"/>
    </source>
</evidence>
<dbReference type="CDD" id="cd04301">
    <property type="entry name" value="NAT_SF"/>
    <property type="match status" value="1"/>
</dbReference>
<dbReference type="RefSeq" id="WP_314764528.1">
    <property type="nucleotide sequence ID" value="NZ_JBJGEB010000001.1"/>
</dbReference>
<dbReference type="GO" id="GO:0008999">
    <property type="term" value="F:protein-N-terminal-alanine acetyltransferase activity"/>
    <property type="evidence" value="ECO:0007669"/>
    <property type="project" value="UniProtKB-EC"/>
</dbReference>
<protein>
    <submittedName>
        <fullName evidence="6">Ribosomal protein S18-alanine N-acetyltransferase</fullName>
        <ecNumber evidence="6">2.3.1.266</ecNumber>
    </submittedName>
</protein>
<sequence length="158" mass="17378">MIIRAATAADCADLAAADSRSNPSPWSENQFRSALDERFTTVLIAECGGKTAGFIVWQSVCGESELHLVATDPPYRRQGVAAQLLAQWFQTAFSEHAERLFLEVRAGNSAAQNLYRKFGFAECGRRKNYYPLPEGGYEDAVLMTRGPSDSETAEIPKP</sequence>
<dbReference type="GO" id="GO:0005840">
    <property type="term" value="C:ribosome"/>
    <property type="evidence" value="ECO:0007669"/>
    <property type="project" value="UniProtKB-KW"/>
</dbReference>
<accession>A0ABW8Q124</accession>
<dbReference type="EMBL" id="JBJGEB010000001">
    <property type="protein sequence ID" value="MFK7641248.1"/>
    <property type="molecule type" value="Genomic_DNA"/>
</dbReference>
<organism evidence="6 7">
    <name type="scientific">Neisseria oralis</name>
    <dbReference type="NCBI Taxonomy" id="1107316"/>
    <lineage>
        <taxon>Bacteria</taxon>
        <taxon>Pseudomonadati</taxon>
        <taxon>Pseudomonadota</taxon>
        <taxon>Betaproteobacteria</taxon>
        <taxon>Neisseriales</taxon>
        <taxon>Neisseriaceae</taxon>
        <taxon>Neisseria</taxon>
    </lineage>
</organism>
<dbReference type="Pfam" id="PF00583">
    <property type="entry name" value="Acetyltransf_1"/>
    <property type="match status" value="1"/>
</dbReference>
<dbReference type="PROSITE" id="PS51186">
    <property type="entry name" value="GNAT"/>
    <property type="match status" value="1"/>
</dbReference>
<evidence type="ECO:0000259" key="5">
    <source>
        <dbReference type="PROSITE" id="PS51186"/>
    </source>
</evidence>
<keyword evidence="2" id="KW-0963">Cytoplasm</keyword>
<dbReference type="Proteomes" id="UP001621964">
    <property type="component" value="Unassembled WGS sequence"/>
</dbReference>
<evidence type="ECO:0000256" key="1">
    <source>
        <dbReference type="ARBA" id="ARBA00005395"/>
    </source>
</evidence>
<keyword evidence="6" id="KW-0689">Ribosomal protein</keyword>
<evidence type="ECO:0000256" key="2">
    <source>
        <dbReference type="ARBA" id="ARBA00022490"/>
    </source>
</evidence>
<dbReference type="InterPro" id="IPR000182">
    <property type="entry name" value="GNAT_dom"/>
</dbReference>
<name>A0ABW8Q124_9NEIS</name>
<dbReference type="PANTHER" id="PTHR43420:SF44">
    <property type="entry name" value="ACETYLTRANSFERASE YPEA"/>
    <property type="match status" value="1"/>
</dbReference>
<dbReference type="NCBIfam" id="TIGR01575">
    <property type="entry name" value="rimI"/>
    <property type="match status" value="1"/>
</dbReference>
<dbReference type="InterPro" id="IPR050680">
    <property type="entry name" value="YpeA/RimI_acetyltransf"/>
</dbReference>
<keyword evidence="4 6" id="KW-0012">Acyltransferase</keyword>
<comment type="caution">
    <text evidence="6">The sequence shown here is derived from an EMBL/GenBank/DDBJ whole genome shotgun (WGS) entry which is preliminary data.</text>
</comment>
<dbReference type="EC" id="2.3.1.266" evidence="6"/>
<dbReference type="PANTHER" id="PTHR43420">
    <property type="entry name" value="ACETYLTRANSFERASE"/>
    <property type="match status" value="1"/>
</dbReference>
<gene>
    <name evidence="6" type="primary">rimI</name>
    <name evidence="6" type="ORF">ACI43T_01860</name>
</gene>
<keyword evidence="6" id="KW-0687">Ribonucleoprotein</keyword>
<reference evidence="6 7" key="1">
    <citation type="submission" date="2024-11" db="EMBL/GenBank/DDBJ databases">
        <authorList>
            <person name="Mikucki A.G."/>
            <person name="Kahler C.M."/>
        </authorList>
    </citation>
    <scope>NUCLEOTIDE SEQUENCE [LARGE SCALE GENOMIC DNA]</scope>
    <source>
        <strain evidence="6 7">EXNM717</strain>
    </source>
</reference>
<dbReference type="SUPFAM" id="SSF55729">
    <property type="entry name" value="Acyl-CoA N-acyltransferases (Nat)"/>
    <property type="match status" value="1"/>
</dbReference>
<dbReference type="Gene3D" id="3.40.630.30">
    <property type="match status" value="1"/>
</dbReference>
<proteinExistence type="inferred from homology"/>
<evidence type="ECO:0000313" key="7">
    <source>
        <dbReference type="Proteomes" id="UP001621964"/>
    </source>
</evidence>